<organism evidence="1 2">
    <name type="scientific">Citrus clementina</name>
    <name type="common">Clementine</name>
    <name type="synonym">Citrus deliciosa x Citrus sinensis</name>
    <dbReference type="NCBI Taxonomy" id="85681"/>
    <lineage>
        <taxon>Eukaryota</taxon>
        <taxon>Viridiplantae</taxon>
        <taxon>Streptophyta</taxon>
        <taxon>Embryophyta</taxon>
        <taxon>Tracheophyta</taxon>
        <taxon>Spermatophyta</taxon>
        <taxon>Magnoliopsida</taxon>
        <taxon>eudicotyledons</taxon>
        <taxon>Gunneridae</taxon>
        <taxon>Pentapetalae</taxon>
        <taxon>rosids</taxon>
        <taxon>malvids</taxon>
        <taxon>Sapindales</taxon>
        <taxon>Rutaceae</taxon>
        <taxon>Aurantioideae</taxon>
        <taxon>Citrus</taxon>
    </lineage>
</organism>
<dbReference type="InParanoid" id="V4TNK9"/>
<keyword evidence="2" id="KW-1185">Reference proteome</keyword>
<sequence>MKKKIEERFCQQKSIPINLDQFFHSHTILPTQAIKICFLELGLYRTISTKKTKKIVKWRRRLRYLATLSQFAASLIRNQVAEMAWEEDVSLFVSIYVDRISCFGFDCLFGY</sequence>
<proteinExistence type="predicted"/>
<dbReference type="Gramene" id="ESR62093">
    <property type="protein sequence ID" value="ESR62093"/>
    <property type="gene ID" value="CICLE_v10017251mg"/>
</dbReference>
<name>V4TNK9_CITCL</name>
<dbReference type="AlphaFoldDB" id="V4TNK9"/>
<evidence type="ECO:0000313" key="1">
    <source>
        <dbReference type="EMBL" id="ESR62093.1"/>
    </source>
</evidence>
<dbReference type="Proteomes" id="UP000030687">
    <property type="component" value="Unassembled WGS sequence"/>
</dbReference>
<accession>V4TNK9</accession>
<reference evidence="1 2" key="1">
    <citation type="submission" date="2013-10" db="EMBL/GenBank/DDBJ databases">
        <authorList>
            <consortium name="International Citrus Genome Consortium"/>
            <person name="Jenkins J."/>
            <person name="Schmutz J."/>
            <person name="Prochnik S."/>
            <person name="Rokhsar D."/>
            <person name="Gmitter F."/>
            <person name="Ollitrault P."/>
            <person name="Machado M."/>
            <person name="Talon M."/>
            <person name="Wincker P."/>
            <person name="Jaillon O."/>
            <person name="Morgante M."/>
        </authorList>
    </citation>
    <scope>NUCLEOTIDE SEQUENCE</scope>
    <source>
        <strain evidence="2">cv. Clemenules</strain>
    </source>
</reference>
<dbReference type="EMBL" id="KI536312">
    <property type="protein sequence ID" value="ESR62093.1"/>
    <property type="molecule type" value="Genomic_DNA"/>
</dbReference>
<gene>
    <name evidence="1" type="ORF">CICLE_v10017251mg</name>
</gene>
<dbReference type="KEGG" id="cic:CICLE_v10017251mg"/>
<protein>
    <submittedName>
        <fullName evidence="1">Uncharacterized protein</fullName>
    </submittedName>
</protein>
<evidence type="ECO:0000313" key="2">
    <source>
        <dbReference type="Proteomes" id="UP000030687"/>
    </source>
</evidence>